<sequence length="141" mass="16102">MDSSQLKLARLPSLSELTKLEEQPYEEFLNDLKRGDVAEVVLLRSEAELSELNTSSVMDTTVLDEEAIAAFKARFDARRGSAILKNPRDRYYDLVKRFSETCRGVRHEIDQILMKDRGIPLTAVSTPSGMLWEWRVMPQGL</sequence>
<reference evidence="1" key="2">
    <citation type="journal article" date="2023" name="Microbiol Resour">
        <title>Decontamination and Annotation of the Draft Genome Sequence of the Oomycete Lagenidium giganteum ARSEF 373.</title>
        <authorList>
            <person name="Morgan W.R."/>
            <person name="Tartar A."/>
        </authorList>
    </citation>
    <scope>NUCLEOTIDE SEQUENCE</scope>
    <source>
        <strain evidence="1">ARSEF 373</strain>
    </source>
</reference>
<keyword evidence="2" id="KW-1185">Reference proteome</keyword>
<dbReference type="EMBL" id="DAKRPA010000249">
    <property type="protein sequence ID" value="DAZ94458.1"/>
    <property type="molecule type" value="Genomic_DNA"/>
</dbReference>
<evidence type="ECO:0000313" key="2">
    <source>
        <dbReference type="Proteomes" id="UP001146120"/>
    </source>
</evidence>
<gene>
    <name evidence="1" type="ORF">N0F65_003494</name>
</gene>
<organism evidence="1 2">
    <name type="scientific">Lagenidium giganteum</name>
    <dbReference type="NCBI Taxonomy" id="4803"/>
    <lineage>
        <taxon>Eukaryota</taxon>
        <taxon>Sar</taxon>
        <taxon>Stramenopiles</taxon>
        <taxon>Oomycota</taxon>
        <taxon>Peronosporomycetes</taxon>
        <taxon>Pythiales</taxon>
        <taxon>Pythiaceae</taxon>
    </lineage>
</organism>
<dbReference type="Proteomes" id="UP001146120">
    <property type="component" value="Unassembled WGS sequence"/>
</dbReference>
<proteinExistence type="predicted"/>
<feature type="non-terminal residue" evidence="1">
    <location>
        <position position="141"/>
    </location>
</feature>
<protein>
    <submittedName>
        <fullName evidence="1">Uncharacterized protein</fullName>
    </submittedName>
</protein>
<comment type="caution">
    <text evidence="1">The sequence shown here is derived from an EMBL/GenBank/DDBJ whole genome shotgun (WGS) entry which is preliminary data.</text>
</comment>
<dbReference type="AlphaFoldDB" id="A0AAV2YKV9"/>
<accession>A0AAV2YKV9</accession>
<reference evidence="1" key="1">
    <citation type="submission" date="2022-11" db="EMBL/GenBank/DDBJ databases">
        <authorList>
            <person name="Morgan W.R."/>
            <person name="Tartar A."/>
        </authorList>
    </citation>
    <scope>NUCLEOTIDE SEQUENCE</scope>
    <source>
        <strain evidence="1">ARSEF 373</strain>
    </source>
</reference>
<evidence type="ECO:0000313" key="1">
    <source>
        <dbReference type="EMBL" id="DAZ94458.1"/>
    </source>
</evidence>
<name>A0AAV2YKV9_9STRA</name>